<name>A0A7W5EUL7_9GAMM</name>
<dbReference type="Proteomes" id="UP000518892">
    <property type="component" value="Unassembled WGS sequence"/>
</dbReference>
<dbReference type="InterPro" id="IPR018964">
    <property type="entry name" value="Phage_phiJL001_Gp84_C"/>
</dbReference>
<evidence type="ECO:0000313" key="3">
    <source>
        <dbReference type="Proteomes" id="UP000518892"/>
    </source>
</evidence>
<sequence>MTTETIELSDALGEPIELYRFSYGPGVGTILAYTDADFAITHDTITYQPVAGLDREPIVASQSLDRSDMEIEIDEQAEIAQLFLVYPPSDVVGLTIFRCHWDAEAGAITTPMAVWIGSILSCKRSGYLAALHGESVDTSLRRTGLRWHWQYMCPHVLYGPQCQADRNAHSITVGVTSVDPRTITVSGLIEDQYRGGVVSWQPLGLPLEQRTVLGIVQNAQAGTSTLTLAGAPRHLEPSESVELAKGCRHTLGDCRDIFANAPRYGGMPYIPLDNPHGTTRIYN</sequence>
<proteinExistence type="predicted"/>
<dbReference type="Pfam" id="PF09356">
    <property type="entry name" value="Phage_BR0599"/>
    <property type="match status" value="1"/>
</dbReference>
<dbReference type="AlphaFoldDB" id="A0A7W5EUL7"/>
<evidence type="ECO:0000259" key="1">
    <source>
        <dbReference type="Pfam" id="PF09356"/>
    </source>
</evidence>
<gene>
    <name evidence="2" type="ORF">FHR97_002557</name>
</gene>
<dbReference type="Pfam" id="PF09931">
    <property type="entry name" value="Phage_phiJL001_Gp84_N"/>
    <property type="match status" value="1"/>
</dbReference>
<reference evidence="2 3" key="1">
    <citation type="submission" date="2020-08" db="EMBL/GenBank/DDBJ databases">
        <title>Genomic Encyclopedia of Type Strains, Phase III (KMG-III): the genomes of soil and plant-associated and newly described type strains.</title>
        <authorList>
            <person name="Whitman W."/>
        </authorList>
    </citation>
    <scope>NUCLEOTIDE SEQUENCE [LARGE SCALE GENOMIC DNA]</scope>
    <source>
        <strain evidence="2 3">CECT 7744</strain>
    </source>
</reference>
<comment type="caution">
    <text evidence="2">The sequence shown here is derived from an EMBL/GenBank/DDBJ whole genome shotgun (WGS) entry which is preliminary data.</text>
</comment>
<accession>A0A7W5EUL7</accession>
<dbReference type="EMBL" id="JACHXR010000007">
    <property type="protein sequence ID" value="MBB3231698.1"/>
    <property type="molecule type" value="Genomic_DNA"/>
</dbReference>
<dbReference type="RefSeq" id="WP_183384175.1">
    <property type="nucleotide sequence ID" value="NZ_JACHXR010000007.1"/>
</dbReference>
<protein>
    <submittedName>
        <fullName evidence="2">Putative phage protein (TIGR02218 family)</fullName>
    </submittedName>
</protein>
<keyword evidence="3" id="KW-1185">Reference proteome</keyword>
<organism evidence="2 3">
    <name type="scientific">Halomonas stenophila</name>
    <dbReference type="NCBI Taxonomy" id="795312"/>
    <lineage>
        <taxon>Bacteria</taxon>
        <taxon>Pseudomonadati</taxon>
        <taxon>Pseudomonadota</taxon>
        <taxon>Gammaproteobacteria</taxon>
        <taxon>Oceanospirillales</taxon>
        <taxon>Halomonadaceae</taxon>
        <taxon>Halomonas</taxon>
    </lineage>
</organism>
<feature type="domain" description="Bacteriophage phiJL001 Gp84 C-terminal" evidence="1">
    <location>
        <begin position="214"/>
        <end position="272"/>
    </location>
</feature>
<evidence type="ECO:0000313" key="2">
    <source>
        <dbReference type="EMBL" id="MBB3231698.1"/>
    </source>
</evidence>